<keyword evidence="3" id="KW-0548">Nucleotidyltransferase</keyword>
<dbReference type="AlphaFoldDB" id="A0A6H5ILY1"/>
<dbReference type="Gene3D" id="2.40.70.10">
    <property type="entry name" value="Acid Proteases"/>
    <property type="match status" value="1"/>
</dbReference>
<dbReference type="EMBL" id="CADCXV010000820">
    <property type="protein sequence ID" value="CAB0036544.1"/>
    <property type="molecule type" value="Genomic_DNA"/>
</dbReference>
<sequence>MTRENRFFVDVRVGPFTYKALLDSGAQCCLAGPRMMRELAERIKPSMSLIGYANQQTQPSGGYLPVMLQIDREAGRIDMECTEILPVEMVLGVDFGRRWRVDISMGRNQWRSGDGPWHNFAKLNEARSMRCDIVAECAGITVCGGEREIIESKIKRLIPDVPPKLGHTDKIVHRIELVEGAKPVCHRTRRMTPKMEKIAHECLQKMKEEETFEEHVSWLERVIRILLDAKLVVNRDKCEFCCQNVQFLGYVLDSSGLRIDSERVRPQYTIYPTPRNVKQVRRLLGMVGWYSRFIKNEAEIKVPLARLLRKDTPFVWGADQEQAFATLKQSLSEAPVLVRPDFDKEFAIQTDASDYAIGAVLTQEREDGEHPVYTSAVY</sequence>
<dbReference type="InterPro" id="IPR043128">
    <property type="entry name" value="Rev_trsase/Diguanyl_cyclase"/>
</dbReference>
<keyword evidence="2" id="KW-0808">Transferase</keyword>
<dbReference type="OrthoDB" id="2286242at2759"/>
<keyword evidence="5" id="KW-0378">Hydrolase</keyword>
<organism evidence="8 9">
    <name type="scientific">Trichogramma brassicae</name>
    <dbReference type="NCBI Taxonomy" id="86971"/>
    <lineage>
        <taxon>Eukaryota</taxon>
        <taxon>Metazoa</taxon>
        <taxon>Ecdysozoa</taxon>
        <taxon>Arthropoda</taxon>
        <taxon>Hexapoda</taxon>
        <taxon>Insecta</taxon>
        <taxon>Pterygota</taxon>
        <taxon>Neoptera</taxon>
        <taxon>Endopterygota</taxon>
        <taxon>Hymenoptera</taxon>
        <taxon>Apocrita</taxon>
        <taxon>Proctotrupomorpha</taxon>
        <taxon>Chalcidoidea</taxon>
        <taxon>Trichogrammatidae</taxon>
        <taxon>Trichogramma</taxon>
    </lineage>
</organism>
<evidence type="ECO:0000313" key="8">
    <source>
        <dbReference type="EMBL" id="CAB0036544.1"/>
    </source>
</evidence>
<dbReference type="PANTHER" id="PTHR37984">
    <property type="entry name" value="PROTEIN CBG26694"/>
    <property type="match status" value="1"/>
</dbReference>
<dbReference type="GO" id="GO:0004519">
    <property type="term" value="F:endonuclease activity"/>
    <property type="evidence" value="ECO:0007669"/>
    <property type="project" value="UniProtKB-KW"/>
</dbReference>
<reference evidence="8 9" key="1">
    <citation type="submission" date="2020-02" db="EMBL/GenBank/DDBJ databases">
        <authorList>
            <person name="Ferguson B K."/>
        </authorList>
    </citation>
    <scope>NUCLEOTIDE SEQUENCE [LARGE SCALE GENOMIC DNA]</scope>
</reference>
<dbReference type="InterPro" id="IPR050951">
    <property type="entry name" value="Retrovirus_Pol_polyprotein"/>
</dbReference>
<dbReference type="InterPro" id="IPR041577">
    <property type="entry name" value="RT_RNaseH_2"/>
</dbReference>
<evidence type="ECO:0000256" key="6">
    <source>
        <dbReference type="ARBA" id="ARBA00023268"/>
    </source>
</evidence>
<feature type="domain" description="Reverse transcriptase/retrotransposon-derived protein RNase H-like" evidence="7">
    <location>
        <begin position="316"/>
        <end position="373"/>
    </location>
</feature>
<evidence type="ECO:0000256" key="3">
    <source>
        <dbReference type="ARBA" id="ARBA00022695"/>
    </source>
</evidence>
<dbReference type="FunFam" id="3.30.70.270:FF:000020">
    <property type="entry name" value="Transposon Tf2-6 polyprotein-like Protein"/>
    <property type="match status" value="1"/>
</dbReference>
<dbReference type="GO" id="GO:0003964">
    <property type="term" value="F:RNA-directed DNA polymerase activity"/>
    <property type="evidence" value="ECO:0007669"/>
    <property type="project" value="UniProtKB-EC"/>
</dbReference>
<dbReference type="EC" id="2.7.7.49" evidence="1"/>
<protein>
    <recommendedName>
        <fullName evidence="1">RNA-directed DNA polymerase</fullName>
        <ecNumber evidence="1">2.7.7.49</ecNumber>
    </recommendedName>
</protein>
<evidence type="ECO:0000313" key="9">
    <source>
        <dbReference type="Proteomes" id="UP000479190"/>
    </source>
</evidence>
<evidence type="ECO:0000259" key="7">
    <source>
        <dbReference type="Pfam" id="PF17919"/>
    </source>
</evidence>
<dbReference type="PANTHER" id="PTHR37984:SF5">
    <property type="entry name" value="PROTEIN NYNRIN-LIKE"/>
    <property type="match status" value="1"/>
</dbReference>
<name>A0A6H5ILY1_9HYME</name>
<accession>A0A6H5ILY1</accession>
<dbReference type="Pfam" id="PF17919">
    <property type="entry name" value="RT_RNaseH_2"/>
    <property type="match status" value="1"/>
</dbReference>
<dbReference type="InterPro" id="IPR043502">
    <property type="entry name" value="DNA/RNA_pol_sf"/>
</dbReference>
<dbReference type="Proteomes" id="UP000479190">
    <property type="component" value="Unassembled WGS sequence"/>
</dbReference>
<dbReference type="SUPFAM" id="SSF50630">
    <property type="entry name" value="Acid proteases"/>
    <property type="match status" value="1"/>
</dbReference>
<evidence type="ECO:0000256" key="5">
    <source>
        <dbReference type="ARBA" id="ARBA00022759"/>
    </source>
</evidence>
<evidence type="ECO:0000256" key="1">
    <source>
        <dbReference type="ARBA" id="ARBA00012493"/>
    </source>
</evidence>
<dbReference type="CDD" id="cd00303">
    <property type="entry name" value="retropepsin_like"/>
    <property type="match status" value="1"/>
</dbReference>
<keyword evidence="6" id="KW-0511">Multifunctional enzyme</keyword>
<evidence type="ECO:0000256" key="2">
    <source>
        <dbReference type="ARBA" id="ARBA00022679"/>
    </source>
</evidence>
<proteinExistence type="predicted"/>
<keyword evidence="5" id="KW-0255">Endonuclease</keyword>
<keyword evidence="4" id="KW-0540">Nuclease</keyword>
<dbReference type="Gene3D" id="3.30.70.270">
    <property type="match status" value="2"/>
</dbReference>
<dbReference type="InterPro" id="IPR021109">
    <property type="entry name" value="Peptidase_aspartic_dom_sf"/>
</dbReference>
<evidence type="ECO:0000256" key="4">
    <source>
        <dbReference type="ARBA" id="ARBA00022722"/>
    </source>
</evidence>
<dbReference type="SUPFAM" id="SSF56672">
    <property type="entry name" value="DNA/RNA polymerases"/>
    <property type="match status" value="1"/>
</dbReference>
<keyword evidence="9" id="KW-1185">Reference proteome</keyword>
<gene>
    <name evidence="8" type="ORF">TBRA_LOCUS8408</name>
</gene>